<dbReference type="Ensembl" id="ENSSGRT00000071175.1">
    <property type="protein sequence ID" value="ENSSGRP00000066773.1"/>
    <property type="gene ID" value="ENSSGRG00000033897.1"/>
</dbReference>
<dbReference type="InterPro" id="IPR015817">
    <property type="entry name" value="Vitellinogen_open_b-sht_sub1"/>
</dbReference>
<reference evidence="10" key="1">
    <citation type="submission" date="2025-08" db="UniProtKB">
        <authorList>
            <consortium name="Ensembl"/>
        </authorList>
    </citation>
    <scope>IDENTIFICATION</scope>
</reference>
<dbReference type="Proteomes" id="UP000472262">
    <property type="component" value="Unassembled WGS sequence"/>
</dbReference>
<name>A0A672PZM9_SINGR</name>
<dbReference type="Gene3D" id="2.20.90.10">
    <property type="entry name" value="Vitellinogen, beta-sheet shell domain"/>
    <property type="match status" value="1"/>
</dbReference>
<dbReference type="GO" id="GO:0032355">
    <property type="term" value="P:response to estradiol"/>
    <property type="evidence" value="ECO:0007669"/>
    <property type="project" value="TreeGrafter"/>
</dbReference>
<keyword evidence="1" id="KW-0597">Phosphoprotein</keyword>
<dbReference type="GO" id="GO:0005319">
    <property type="term" value="F:lipid transporter activity"/>
    <property type="evidence" value="ECO:0007669"/>
    <property type="project" value="InterPro"/>
</dbReference>
<evidence type="ECO:0000256" key="3">
    <source>
        <dbReference type="ARBA" id="ARBA00022761"/>
    </source>
</evidence>
<dbReference type="Pfam" id="PF09172">
    <property type="entry name" value="Vit_open_b-sht"/>
    <property type="match status" value="1"/>
</dbReference>
<dbReference type="SUPFAM" id="SSF56968">
    <property type="entry name" value="Lipovitellin-phosvitin complex, beta-sheet shell regions"/>
    <property type="match status" value="3"/>
</dbReference>
<dbReference type="Gene3D" id="2.20.80.10">
    <property type="entry name" value="Lipovitellin-phosvitin complex, chain A, domain 4"/>
    <property type="match status" value="1"/>
</dbReference>
<gene>
    <name evidence="10" type="primary">LOC107570371</name>
</gene>
<dbReference type="GO" id="GO:0045735">
    <property type="term" value="F:nutrient reservoir activity"/>
    <property type="evidence" value="ECO:0007669"/>
    <property type="project" value="UniProtKB-KW"/>
</dbReference>
<evidence type="ECO:0000256" key="5">
    <source>
        <dbReference type="ARBA" id="ARBA00023180"/>
    </source>
</evidence>
<feature type="disulfide bond" evidence="6">
    <location>
        <begin position="197"/>
        <end position="200"/>
    </location>
</feature>
<feature type="compositionally biased region" description="Low complexity" evidence="7">
    <location>
        <begin position="1061"/>
        <end position="1082"/>
    </location>
</feature>
<reference evidence="10" key="2">
    <citation type="submission" date="2025-09" db="UniProtKB">
        <authorList>
            <consortium name="Ensembl"/>
        </authorList>
    </citation>
    <scope>IDENTIFICATION</scope>
</reference>
<dbReference type="PANTHER" id="PTHR23345">
    <property type="entry name" value="VITELLOGENIN-RELATED"/>
    <property type="match status" value="1"/>
</dbReference>
<dbReference type="SMART" id="SM01170">
    <property type="entry name" value="DUF1944"/>
    <property type="match status" value="1"/>
</dbReference>
<keyword evidence="4 6" id="KW-1015">Disulfide bond</keyword>
<dbReference type="InterPro" id="IPR011030">
    <property type="entry name" value="Lipovitellin_superhlx_dom"/>
</dbReference>
<dbReference type="FunFam" id="2.30.230.10:FF:000002">
    <property type="entry name" value="Vitellogenin 7"/>
    <property type="match status" value="1"/>
</dbReference>
<proteinExistence type="predicted"/>
<keyword evidence="3" id="KW-0758">Storage protein</keyword>
<protein>
    <submittedName>
        <fullName evidence="10">Vitellogenin-like</fullName>
    </submittedName>
</protein>
<dbReference type="InterPro" id="IPR015255">
    <property type="entry name" value="Vitellinogen_open_b-sht"/>
</dbReference>
<dbReference type="InterPro" id="IPR001747">
    <property type="entry name" value="Vitellogenin_N"/>
</dbReference>
<dbReference type="InterPro" id="IPR015258">
    <property type="entry name" value="Vitellinogen_b-sht_shell"/>
</dbReference>
<sequence>MRAVVLALTVALVVPEFAPDKTYVYNYEALLLGGLPQEGLARAGIKLNSKVHLSAINENTFLMKLMDPLIHEYAGIWPKDPFVPATKLTSALAAQLQIPIKFEYANGVVGKVFAPAGVSPTVLNLHRGILNILQLNLKKTQNIYELQEDGAQGVCRTHYVISEDPKANHITVTKSKDLSHCQERIMKDVGLAYTERCAECTERIKSLIETATYNYIMKPASAGVLIAEATVQEVHQFSPFNEIHGAAQMEAKQTLAFVEIEKTPVVPINADYLARGSLQYEFATEILQTPIHLMKISDAPAQIIEVLKHLVENNVDMVHEDAPLKFVQLIQLLRFSTMENIEAIWAQFKDKPAYRRWLLDALPSVGTPVIVKFIKEKFLAGELTLPEFIQALVVALQMVTADLDTIQLTASLAMHEKIAKIPALREVVMLGYGSMIAKHCVAVPTCSAELLGPIHEIAAEATSKNNIPEITLALKVLGNAGHPASLKPIMKLLPGLRTAATSLPLSVQVDAILAMRNIAKKEPKLVQPVALQLVLDRALHPEVRMVACIVLFEAKPSVALVSSLAGALKTETNMHVVSFAYSHIKSLTRITAPDMAAVAGAANVAIKLMSRKLDRLSFRFSRALQWDFYHTPLMVGAAGSAYMINDAATILPRAVVAKTRAYLAGAAADVLEIGLRTEGIQEALLKSPAADESVDRITKIKRTLRALTNWKDLPNNQPLASAYIKLLGQEVAFVKIDKTIIEELATGPKPRQLLKAALKALQEGIALQYAKPLLAAEVRRILPTAVGVPMELSLYTAAVAAARVNVQATITPPLPEEIETMTLEQLKKTDVQLQAEARPSIALQTFAVMGVNTALIQAAVMARGKIRTITPGKVTARADILKGNYKVEALPVEVPEHIAAMSFETLAVVRNIEEPTAERTVPLVPELAVLVIILDFSFQSSENPDEVPVRAPAPFDKTLCLAVPYIEIKGCVELHSHNAAFIRNAPLFYIIGQHSARTVVLAVAEGPAVERLELEVQVGPRAAERLLKQISLIDEETPEGKAFLLKLREILETEDKNRPVSSESSSSRSSSSSSSSSSMSSSRVTKYLAPHGASKKVSSGSSASSFQRIQKQVNQLAKFLGNAVPPVFAVIARAVRVDHKLLGYQLAAYFDKPTARVQLVVTSIAENDNQKICMDGALLSKHKVTAKLAWGPECQQYAVTAKAEAGVLGEFPAARLELEWERLPITVTTYAKKLSKHIPMAAFQAGFRLERVMNSEKEIELTAALPNQRSLNVIARIPEVKQKRATLTVFLKLYPSNTVVFFIMLWRCLYTTSTLPCSCGCTVSYYHWSYSNRTIDRSTESSSVRHNIEVSVHH</sequence>
<feature type="region of interest" description="Disordered" evidence="7">
    <location>
        <begin position="1056"/>
        <end position="1085"/>
    </location>
</feature>
<evidence type="ECO:0000256" key="8">
    <source>
        <dbReference type="SAM" id="SignalP"/>
    </source>
</evidence>
<evidence type="ECO:0000313" key="11">
    <source>
        <dbReference type="Proteomes" id="UP000472262"/>
    </source>
</evidence>
<dbReference type="SUPFAM" id="SSF48431">
    <property type="entry name" value="Lipovitellin-phosvitin complex, superhelical domain"/>
    <property type="match status" value="1"/>
</dbReference>
<evidence type="ECO:0000256" key="2">
    <source>
        <dbReference type="ARBA" id="ARBA00022729"/>
    </source>
</evidence>
<evidence type="ECO:0000256" key="7">
    <source>
        <dbReference type="SAM" id="MobiDB-lite"/>
    </source>
</evidence>
<dbReference type="FunFam" id="2.20.90.10:FF:000001">
    <property type="entry name" value="Vitellogenin 7"/>
    <property type="match status" value="1"/>
</dbReference>
<evidence type="ECO:0000256" key="6">
    <source>
        <dbReference type="PROSITE-ProRule" id="PRU00557"/>
    </source>
</evidence>
<dbReference type="Gene3D" id="1.25.10.20">
    <property type="entry name" value="Vitellinogen, superhelical"/>
    <property type="match status" value="1"/>
</dbReference>
<dbReference type="GO" id="GO:0071391">
    <property type="term" value="P:cellular response to estrogen stimulus"/>
    <property type="evidence" value="ECO:0007669"/>
    <property type="project" value="TreeGrafter"/>
</dbReference>
<dbReference type="Pfam" id="PF01347">
    <property type="entry name" value="Vitellogenin_N"/>
    <property type="match status" value="1"/>
</dbReference>
<organism evidence="10 11">
    <name type="scientific">Sinocyclocheilus grahami</name>
    <name type="common">Dianchi golden-line fish</name>
    <name type="synonym">Barbus grahami</name>
    <dbReference type="NCBI Taxonomy" id="75366"/>
    <lineage>
        <taxon>Eukaryota</taxon>
        <taxon>Metazoa</taxon>
        <taxon>Chordata</taxon>
        <taxon>Craniata</taxon>
        <taxon>Vertebrata</taxon>
        <taxon>Euteleostomi</taxon>
        <taxon>Actinopterygii</taxon>
        <taxon>Neopterygii</taxon>
        <taxon>Teleostei</taxon>
        <taxon>Ostariophysi</taxon>
        <taxon>Cypriniformes</taxon>
        <taxon>Cyprinidae</taxon>
        <taxon>Cyprininae</taxon>
        <taxon>Sinocyclocheilus</taxon>
    </lineage>
</organism>
<keyword evidence="11" id="KW-1185">Reference proteome</keyword>
<dbReference type="InterPro" id="IPR015819">
    <property type="entry name" value="Lipid_transp_b-sht_shell"/>
</dbReference>
<feature type="domain" description="Vitellogenin" evidence="9">
    <location>
        <begin position="17"/>
        <end position="655"/>
    </location>
</feature>
<feature type="chain" id="PRO_5025380976" evidence="8">
    <location>
        <begin position="16"/>
        <end position="1354"/>
    </location>
</feature>
<comment type="caution">
    <text evidence="6">Lacks conserved residue(s) required for the propagation of feature annotation.</text>
</comment>
<dbReference type="SMART" id="SM00638">
    <property type="entry name" value="LPD_N"/>
    <property type="match status" value="1"/>
</dbReference>
<feature type="disulfide bond" evidence="6">
    <location>
        <begin position="155"/>
        <end position="181"/>
    </location>
</feature>
<dbReference type="InterPro" id="IPR015816">
    <property type="entry name" value="Vitellinogen_b-sht_N"/>
</dbReference>
<dbReference type="Pfam" id="PF09175">
    <property type="entry name" value="Vit_b-sht_shell"/>
    <property type="match status" value="1"/>
</dbReference>
<feature type="signal peptide" evidence="8">
    <location>
        <begin position="1"/>
        <end position="15"/>
    </location>
</feature>
<evidence type="ECO:0000259" key="9">
    <source>
        <dbReference type="PROSITE" id="PS51211"/>
    </source>
</evidence>
<dbReference type="SMART" id="SM01169">
    <property type="entry name" value="DUF1943"/>
    <property type="match status" value="1"/>
</dbReference>
<dbReference type="FunFam" id="1.25.10.20:FF:000002">
    <property type="entry name" value="Vitellogenin 7"/>
    <property type="match status" value="1"/>
</dbReference>
<dbReference type="Gene3D" id="2.20.50.20">
    <property type="entry name" value="Lipovitellin. Chain A, domain 3"/>
    <property type="match status" value="2"/>
</dbReference>
<keyword evidence="2 8" id="KW-0732">Signal</keyword>
<accession>A0A672PZM9</accession>
<dbReference type="InterPro" id="IPR050733">
    <property type="entry name" value="Vitellogenin/Apolipophorin"/>
</dbReference>
<dbReference type="Gene3D" id="2.30.230.10">
    <property type="entry name" value="Lipovitellin, beta-sheet shell regions, chain A"/>
    <property type="match status" value="1"/>
</dbReference>
<evidence type="ECO:0000256" key="4">
    <source>
        <dbReference type="ARBA" id="ARBA00023157"/>
    </source>
</evidence>
<dbReference type="FunFam" id="2.20.80.10:FF:000001">
    <property type="entry name" value="Vitellogenin 7"/>
    <property type="match status" value="1"/>
</dbReference>
<dbReference type="InterPro" id="IPR037088">
    <property type="entry name" value="Vitellinogen_b-sht_shell_sf"/>
</dbReference>
<keyword evidence="5" id="KW-0325">Glycoprotein</keyword>
<dbReference type="PANTHER" id="PTHR23345:SF9">
    <property type="entry name" value="VITELLOGENIN-RELATED"/>
    <property type="match status" value="1"/>
</dbReference>
<dbReference type="PROSITE" id="PS51211">
    <property type="entry name" value="VITELLOGENIN"/>
    <property type="match status" value="1"/>
</dbReference>
<evidence type="ECO:0000313" key="10">
    <source>
        <dbReference type="Ensembl" id="ENSSGRP00000066773.1"/>
    </source>
</evidence>
<evidence type="ECO:0000256" key="1">
    <source>
        <dbReference type="ARBA" id="ARBA00022553"/>
    </source>
</evidence>